<accession>A0AAE0RTW2</accession>
<sequence>MKSSTKVSVPMYNPVLWRAECRTHHRLVRDIIYLNIVSPQCKKRNLSESSSILQGSTIRR</sequence>
<dbReference type="EMBL" id="JAEAOA010002060">
    <property type="protein sequence ID" value="KAK3579593.1"/>
    <property type="molecule type" value="Genomic_DNA"/>
</dbReference>
<evidence type="ECO:0000313" key="1">
    <source>
        <dbReference type="EMBL" id="KAK3579593.1"/>
    </source>
</evidence>
<gene>
    <name evidence="1" type="ORF">CHS0354_035105</name>
</gene>
<dbReference type="AlphaFoldDB" id="A0AAE0RTW2"/>
<comment type="caution">
    <text evidence="1">The sequence shown here is derived from an EMBL/GenBank/DDBJ whole genome shotgun (WGS) entry which is preliminary data.</text>
</comment>
<reference evidence="1" key="1">
    <citation type="journal article" date="2021" name="Genome Biol. Evol.">
        <title>A High-Quality Reference Genome for a Parasitic Bivalve with Doubly Uniparental Inheritance (Bivalvia: Unionida).</title>
        <authorList>
            <person name="Smith C.H."/>
        </authorList>
    </citation>
    <scope>NUCLEOTIDE SEQUENCE</scope>
    <source>
        <strain evidence="1">CHS0354</strain>
    </source>
</reference>
<evidence type="ECO:0000313" key="2">
    <source>
        <dbReference type="Proteomes" id="UP001195483"/>
    </source>
</evidence>
<proteinExistence type="predicted"/>
<name>A0AAE0RTW2_9BIVA</name>
<keyword evidence="2" id="KW-1185">Reference proteome</keyword>
<dbReference type="Proteomes" id="UP001195483">
    <property type="component" value="Unassembled WGS sequence"/>
</dbReference>
<protein>
    <submittedName>
        <fullName evidence="1">Uncharacterized protein</fullName>
    </submittedName>
</protein>
<reference evidence="1" key="2">
    <citation type="journal article" date="2021" name="Genome Biol. Evol.">
        <title>Developing a high-quality reference genome for a parasitic bivalve with doubly uniparental inheritance (Bivalvia: Unionida).</title>
        <authorList>
            <person name="Smith C.H."/>
        </authorList>
    </citation>
    <scope>NUCLEOTIDE SEQUENCE</scope>
    <source>
        <strain evidence="1">CHS0354</strain>
        <tissue evidence="1">Mantle</tissue>
    </source>
</reference>
<organism evidence="1 2">
    <name type="scientific">Potamilus streckersoni</name>
    <dbReference type="NCBI Taxonomy" id="2493646"/>
    <lineage>
        <taxon>Eukaryota</taxon>
        <taxon>Metazoa</taxon>
        <taxon>Spiralia</taxon>
        <taxon>Lophotrochozoa</taxon>
        <taxon>Mollusca</taxon>
        <taxon>Bivalvia</taxon>
        <taxon>Autobranchia</taxon>
        <taxon>Heteroconchia</taxon>
        <taxon>Palaeoheterodonta</taxon>
        <taxon>Unionida</taxon>
        <taxon>Unionoidea</taxon>
        <taxon>Unionidae</taxon>
        <taxon>Ambleminae</taxon>
        <taxon>Lampsilini</taxon>
        <taxon>Potamilus</taxon>
    </lineage>
</organism>
<reference evidence="1" key="3">
    <citation type="submission" date="2023-05" db="EMBL/GenBank/DDBJ databases">
        <authorList>
            <person name="Smith C.H."/>
        </authorList>
    </citation>
    <scope>NUCLEOTIDE SEQUENCE</scope>
    <source>
        <strain evidence="1">CHS0354</strain>
        <tissue evidence="1">Mantle</tissue>
    </source>
</reference>